<name>A0AAV5RGP3_STABA</name>
<dbReference type="PANTHER" id="PTHR23077">
    <property type="entry name" value="AAA-FAMILY ATPASE"/>
    <property type="match status" value="1"/>
</dbReference>
<comment type="caution">
    <text evidence="5">The sequence shown here is derived from an EMBL/GenBank/DDBJ whole genome shotgun (WGS) entry which is preliminary data.</text>
</comment>
<dbReference type="AlphaFoldDB" id="A0AAV5RGP3"/>
<organism evidence="5 6">
    <name type="scientific">Starmerella bacillaris</name>
    <name type="common">Yeast</name>
    <name type="synonym">Candida zemplinina</name>
    <dbReference type="NCBI Taxonomy" id="1247836"/>
    <lineage>
        <taxon>Eukaryota</taxon>
        <taxon>Fungi</taxon>
        <taxon>Dikarya</taxon>
        <taxon>Ascomycota</taxon>
        <taxon>Saccharomycotina</taxon>
        <taxon>Dipodascomycetes</taxon>
        <taxon>Dipodascales</taxon>
        <taxon>Trichomonascaceae</taxon>
        <taxon>Starmerella</taxon>
    </lineage>
</organism>
<protein>
    <recommendedName>
        <fullName evidence="4">ATPase AAA-type core domain-containing protein</fullName>
    </recommendedName>
</protein>
<accession>A0AAV5RGP3</accession>
<dbReference type="PANTHER" id="PTHR23077:SF171">
    <property type="entry name" value="NUCLEAR VALOSIN-CONTAINING PROTEIN-LIKE"/>
    <property type="match status" value="1"/>
</dbReference>
<feature type="domain" description="ATPase AAA-type core" evidence="4">
    <location>
        <begin position="102"/>
        <end position="234"/>
    </location>
</feature>
<evidence type="ECO:0000313" key="6">
    <source>
        <dbReference type="Proteomes" id="UP001362899"/>
    </source>
</evidence>
<dbReference type="InterPro" id="IPR027417">
    <property type="entry name" value="P-loop_NTPase"/>
</dbReference>
<evidence type="ECO:0000259" key="4">
    <source>
        <dbReference type="Pfam" id="PF00004"/>
    </source>
</evidence>
<keyword evidence="6" id="KW-1185">Reference proteome</keyword>
<dbReference type="GO" id="GO:0005524">
    <property type="term" value="F:ATP binding"/>
    <property type="evidence" value="ECO:0007669"/>
    <property type="project" value="UniProtKB-KW"/>
</dbReference>
<dbReference type="Proteomes" id="UP001362899">
    <property type="component" value="Unassembled WGS sequence"/>
</dbReference>
<dbReference type="EMBL" id="BTGC01000003">
    <property type="protein sequence ID" value="GMM50600.1"/>
    <property type="molecule type" value="Genomic_DNA"/>
</dbReference>
<dbReference type="GO" id="GO:0016887">
    <property type="term" value="F:ATP hydrolysis activity"/>
    <property type="evidence" value="ECO:0007669"/>
    <property type="project" value="InterPro"/>
</dbReference>
<dbReference type="InterPro" id="IPR050168">
    <property type="entry name" value="AAA_ATPase_domain"/>
</dbReference>
<evidence type="ECO:0000256" key="2">
    <source>
        <dbReference type="ARBA" id="ARBA00022741"/>
    </source>
</evidence>
<sequence>MPNSCDSDYNHSNLAVNEELPSLPCSPKLMPQESSSFSNMSELALPLNVNETQSAPSRKIVLDELISFFAERGIVGVSLPLSEKLMNQANNILSCNNDSNMLLLHGPEGTGKKCFAKILSELLDAKPNIIKVEDVLRKRNKEDFRKYLTELLQILPNQPNADGSEQKLNTFIFEDLHKVKNVVDLNHVRLIDVLVDILGNELTQDNFAIIGTVSGPHEVILELIKSFSATIEVQLPNDNERLEILNYYLLNRGIESSNLARELNVNNIATSMSALSGARIAAVVKDISLVLKSGHQVNINTGSSILNTQATGLPRITEHDFEDSIARVSSLSLDKIIGYIQR</sequence>
<keyword evidence="3" id="KW-0067">ATP-binding</keyword>
<evidence type="ECO:0000256" key="1">
    <source>
        <dbReference type="ARBA" id="ARBA00006914"/>
    </source>
</evidence>
<comment type="similarity">
    <text evidence="1">Belongs to the AAA ATPase family.</text>
</comment>
<dbReference type="Pfam" id="PF00004">
    <property type="entry name" value="AAA"/>
    <property type="match status" value="1"/>
</dbReference>
<proteinExistence type="inferred from homology"/>
<gene>
    <name evidence="5" type="ORF">DASB73_015580</name>
</gene>
<dbReference type="SUPFAM" id="SSF52540">
    <property type="entry name" value="P-loop containing nucleoside triphosphate hydrolases"/>
    <property type="match status" value="1"/>
</dbReference>
<keyword evidence="2" id="KW-0547">Nucleotide-binding</keyword>
<dbReference type="Gene3D" id="1.10.8.60">
    <property type="match status" value="1"/>
</dbReference>
<reference evidence="5 6" key="1">
    <citation type="journal article" date="2023" name="Elife">
        <title>Identification of key yeast species and microbe-microbe interactions impacting larval growth of Drosophila in the wild.</title>
        <authorList>
            <person name="Mure A."/>
            <person name="Sugiura Y."/>
            <person name="Maeda R."/>
            <person name="Honda K."/>
            <person name="Sakurai N."/>
            <person name="Takahashi Y."/>
            <person name="Watada M."/>
            <person name="Katoh T."/>
            <person name="Gotoh A."/>
            <person name="Gotoh Y."/>
            <person name="Taniguchi I."/>
            <person name="Nakamura K."/>
            <person name="Hayashi T."/>
            <person name="Katayama T."/>
            <person name="Uemura T."/>
            <person name="Hattori Y."/>
        </authorList>
    </citation>
    <scope>NUCLEOTIDE SEQUENCE [LARGE SCALE GENOMIC DNA]</scope>
    <source>
        <strain evidence="5 6">SB-73</strain>
    </source>
</reference>
<dbReference type="Gene3D" id="3.40.50.300">
    <property type="entry name" value="P-loop containing nucleotide triphosphate hydrolases"/>
    <property type="match status" value="1"/>
</dbReference>
<evidence type="ECO:0000313" key="5">
    <source>
        <dbReference type="EMBL" id="GMM50600.1"/>
    </source>
</evidence>
<dbReference type="InterPro" id="IPR003959">
    <property type="entry name" value="ATPase_AAA_core"/>
</dbReference>
<evidence type="ECO:0000256" key="3">
    <source>
        <dbReference type="ARBA" id="ARBA00022840"/>
    </source>
</evidence>